<feature type="chain" id="PRO_5001515179" evidence="2">
    <location>
        <begin position="18"/>
        <end position="93"/>
    </location>
</feature>
<accession>A0A023FBH3</accession>
<dbReference type="AlphaFoldDB" id="A0A023FBH3"/>
<feature type="signal peptide" evidence="2">
    <location>
        <begin position="1"/>
        <end position="17"/>
    </location>
</feature>
<dbReference type="EMBL" id="GBBK01005621">
    <property type="protein sequence ID" value="JAC18861.1"/>
    <property type="molecule type" value="mRNA"/>
</dbReference>
<feature type="region of interest" description="Disordered" evidence="1">
    <location>
        <begin position="60"/>
        <end position="93"/>
    </location>
</feature>
<sequence>MTVALMTLCVVIVSVGGLVLVTQTNCLAMCCGGGRAGSRDATGGRSARYSGLPVHTSTFPEDSVIQAPVTPYHSKDGSTPKKPNVKPYRDDDI</sequence>
<keyword evidence="2" id="KW-0732">Signal</keyword>
<reference evidence="3" key="1">
    <citation type="submission" date="2014-03" db="EMBL/GenBank/DDBJ databases">
        <title>The sialotranscriptome of Amblyomma triste, Amblyomma parvum and Amblyomma cajennense ticks, uncovered by 454-based RNA-seq.</title>
        <authorList>
            <person name="Garcia G.R."/>
            <person name="Gardinassi L.G."/>
            <person name="Ribeiro J.M."/>
            <person name="Anatriello E."/>
            <person name="Ferreira B.R."/>
            <person name="Moreira H.N."/>
            <person name="Mafra C."/>
            <person name="Olegario M.M."/>
            <person name="Szabo P.J."/>
            <person name="Miranda-Santos I.K."/>
            <person name="Maruyama S.R."/>
        </authorList>
    </citation>
    <scope>NUCLEOTIDE SEQUENCE</scope>
    <source>
        <strain evidence="3">Uberlandia</strain>
        <tissue evidence="3">Salivary glands</tissue>
    </source>
</reference>
<name>A0A023FBH3_AMBCJ</name>
<evidence type="ECO:0000256" key="1">
    <source>
        <dbReference type="SAM" id="MobiDB-lite"/>
    </source>
</evidence>
<evidence type="ECO:0000313" key="3">
    <source>
        <dbReference type="EMBL" id="JAC18861.1"/>
    </source>
</evidence>
<protein>
    <submittedName>
        <fullName evidence="3">Putative secreted protein</fullName>
    </submittedName>
</protein>
<organism evidence="3">
    <name type="scientific">Amblyomma cajennense</name>
    <name type="common">Cayenne tick</name>
    <name type="synonym">Acarus cajennensis</name>
    <dbReference type="NCBI Taxonomy" id="34607"/>
    <lineage>
        <taxon>Eukaryota</taxon>
        <taxon>Metazoa</taxon>
        <taxon>Ecdysozoa</taxon>
        <taxon>Arthropoda</taxon>
        <taxon>Chelicerata</taxon>
        <taxon>Arachnida</taxon>
        <taxon>Acari</taxon>
        <taxon>Parasitiformes</taxon>
        <taxon>Ixodida</taxon>
        <taxon>Ixodoidea</taxon>
        <taxon>Ixodidae</taxon>
        <taxon>Amblyomminae</taxon>
        <taxon>Amblyomma</taxon>
    </lineage>
</organism>
<proteinExistence type="evidence at transcript level"/>
<evidence type="ECO:0000256" key="2">
    <source>
        <dbReference type="SAM" id="SignalP"/>
    </source>
</evidence>